<dbReference type="CDD" id="cd23023">
    <property type="entry name" value="zf-HIT_BCD1"/>
    <property type="match status" value="1"/>
</dbReference>
<dbReference type="InterPro" id="IPR029071">
    <property type="entry name" value="Ubiquitin-like_domsf"/>
</dbReference>
<evidence type="ECO:0000256" key="3">
    <source>
        <dbReference type="SAM" id="MobiDB-lite"/>
    </source>
</evidence>
<gene>
    <name evidence="6" type="ORF">M513_04294</name>
    <name evidence="7" type="ORF">M514_04294</name>
</gene>
<dbReference type="PANTHER" id="PTHR23153">
    <property type="entry name" value="UBX-RELATED"/>
    <property type="match status" value="1"/>
</dbReference>
<evidence type="ECO:0000313" key="7">
    <source>
        <dbReference type="EMBL" id="KFD71731.1"/>
    </source>
</evidence>
<dbReference type="EMBL" id="KL367481">
    <property type="protein sequence ID" value="KFD71731.1"/>
    <property type="molecule type" value="Genomic_DNA"/>
</dbReference>
<dbReference type="Proteomes" id="UP000030764">
    <property type="component" value="Unassembled WGS sequence"/>
</dbReference>
<dbReference type="InterPro" id="IPR018997">
    <property type="entry name" value="PUB_domain"/>
</dbReference>
<dbReference type="SUPFAM" id="SSF143503">
    <property type="entry name" value="PUG domain-like"/>
    <property type="match status" value="1"/>
</dbReference>
<dbReference type="GO" id="GO:0005737">
    <property type="term" value="C:cytoplasm"/>
    <property type="evidence" value="ECO:0007669"/>
    <property type="project" value="TreeGrafter"/>
</dbReference>
<feature type="region of interest" description="Disordered" evidence="3">
    <location>
        <begin position="16"/>
        <end position="56"/>
    </location>
</feature>
<evidence type="ECO:0000313" key="6">
    <source>
        <dbReference type="EMBL" id="KFD54860.1"/>
    </source>
</evidence>
<sequence>MDRIRDLISKRRLDAKFKRAGRGRSLNTPQAPVLPGRSSEPKKLDEVDQQTADAKRRAAEAALKRLECDAKKPQLSRTRRAIIEEARRQLEVLNVDAAGEEEPPESDMPKAGAMASKFGIYFTCDLLGDQVFMPKKELVRAIENHLRGCLQEEPLLVSSLMVKSLNTFDRCDNGVKILCRYLDNLINNPSEEKYHSIRMGNKTFQEKVASLKGGVEFLLAAGFENEEFLSVPPEQFDMEHFTLARDCLVSTERIPIRVYRNPKITKLNEADSLPTEEDLPAEFFQRTAQEINNELRSMAENVEKLTTLRTREMRERDEAKLRKRFLYAVVRIRFPDDWILEGLFNSYERLSNVYEFVQQYIDAELMPFNLRVAAEKPFDVEQFTMSLTELQLSPSCTLLFQPDESMQRKTDHKRCVMCDSELPKYKCPRCTRSTCSVKCVNDHKASFKCSGKLRSVRWVSKSDYDEKAVLEDYTLLEKAAQARNRARHLYRQRAFNPSKSFILKRACYKRGIQLLLAPPVFQRNEVNKSYFNKRMDTIFWYMEFNLKCNSSQREYCGTFPEGIKLSTALKKVVCSMNDATTMTDRRELAPFYTTQVEQLCCFLEVLHNRWTSDKRFYRLEINESIMKNLRNKVVIEYPTIHVCLPSSAHLFPQLTDEVKLSVLKAKNWERIPVERSVGEITSFMEEEIEGALYSRACKLNGVEEEQADESSLEEGEFVEHCPPRLVQLKPSDWRPRLSSRKPTLSVQQRRAMKVDMVMRLADEISKSQQVRLSEENIEGGQQCVAVEPETRSQVRRSCAGTDYFGLTDDVQNCALPEHVIIQDGTSSDA</sequence>
<feature type="domain" description="HIT-type" evidence="5">
    <location>
        <begin position="415"/>
        <end position="449"/>
    </location>
</feature>
<dbReference type="Pfam" id="PF00789">
    <property type="entry name" value="UBX"/>
    <property type="match status" value="1"/>
</dbReference>
<proteinExistence type="predicted"/>
<organism evidence="6 8">
    <name type="scientific">Trichuris suis</name>
    <name type="common">pig whipworm</name>
    <dbReference type="NCBI Taxonomy" id="68888"/>
    <lineage>
        <taxon>Eukaryota</taxon>
        <taxon>Metazoa</taxon>
        <taxon>Ecdysozoa</taxon>
        <taxon>Nematoda</taxon>
        <taxon>Enoplea</taxon>
        <taxon>Dorylaimia</taxon>
        <taxon>Trichinellida</taxon>
        <taxon>Trichuridae</taxon>
        <taxon>Trichuris</taxon>
    </lineage>
</organism>
<dbReference type="SUPFAM" id="SSF144232">
    <property type="entry name" value="HIT/MYND zinc finger-like"/>
    <property type="match status" value="1"/>
</dbReference>
<reference evidence="6 8" key="1">
    <citation type="journal article" date="2014" name="Nat. Genet.">
        <title>Genome and transcriptome of the porcine whipworm Trichuris suis.</title>
        <authorList>
            <person name="Jex A.R."/>
            <person name="Nejsum P."/>
            <person name="Schwarz E.M."/>
            <person name="Hu L."/>
            <person name="Young N.D."/>
            <person name="Hall R.S."/>
            <person name="Korhonen P.K."/>
            <person name="Liao S."/>
            <person name="Thamsborg S."/>
            <person name="Xia J."/>
            <person name="Xu P."/>
            <person name="Wang S."/>
            <person name="Scheerlinck J.P."/>
            <person name="Hofmann A."/>
            <person name="Sternberg P.W."/>
            <person name="Wang J."/>
            <person name="Gasser R.B."/>
        </authorList>
    </citation>
    <scope>NUCLEOTIDE SEQUENCE [LARGE SCALE GENOMIC DNA]</scope>
    <source>
        <strain evidence="7">DCEP-RM93F</strain>
        <strain evidence="6">DCEP-RM93M</strain>
    </source>
</reference>
<keyword evidence="2" id="KW-0175">Coiled coil</keyword>
<dbReference type="Pfam" id="PF25790">
    <property type="entry name" value="BCD1"/>
    <property type="match status" value="1"/>
</dbReference>
<dbReference type="Pfam" id="PF09409">
    <property type="entry name" value="PUB"/>
    <property type="match status" value="1"/>
</dbReference>
<dbReference type="InterPro" id="IPR036339">
    <property type="entry name" value="PUB-like_dom_sf"/>
</dbReference>
<dbReference type="InterPro" id="IPR001012">
    <property type="entry name" value="UBX_dom"/>
</dbReference>
<evidence type="ECO:0000313" key="8">
    <source>
        <dbReference type="Proteomes" id="UP000030764"/>
    </source>
</evidence>
<dbReference type="InterPro" id="IPR057721">
    <property type="entry name" value="BCD1_alpha/beta"/>
</dbReference>
<dbReference type="PROSITE" id="PS50033">
    <property type="entry name" value="UBX"/>
    <property type="match status" value="1"/>
</dbReference>
<accession>A0A085MCB4</accession>
<keyword evidence="8" id="KW-1185">Reference proteome</keyword>
<evidence type="ECO:0000259" key="5">
    <source>
        <dbReference type="PROSITE" id="PS51083"/>
    </source>
</evidence>
<dbReference type="AlphaFoldDB" id="A0A085MCB4"/>
<dbReference type="Gene3D" id="3.30.60.190">
    <property type="match status" value="1"/>
</dbReference>
<dbReference type="Gene3D" id="1.20.58.2190">
    <property type="match status" value="1"/>
</dbReference>
<feature type="coiled-coil region" evidence="2">
    <location>
        <begin position="281"/>
        <end position="308"/>
    </location>
</feature>
<evidence type="ECO:0008006" key="9">
    <source>
        <dbReference type="Google" id="ProtNLM"/>
    </source>
</evidence>
<dbReference type="Pfam" id="PF04438">
    <property type="entry name" value="zf-HIT"/>
    <property type="match status" value="1"/>
</dbReference>
<keyword evidence="1" id="KW-0862">Zinc</keyword>
<dbReference type="GO" id="GO:0008270">
    <property type="term" value="F:zinc ion binding"/>
    <property type="evidence" value="ECO:0007669"/>
    <property type="project" value="UniProtKB-UniRule"/>
</dbReference>
<evidence type="ECO:0000259" key="4">
    <source>
        <dbReference type="PROSITE" id="PS50033"/>
    </source>
</evidence>
<name>A0A085MCB4_9BILA</name>
<dbReference type="EMBL" id="KL363204">
    <property type="protein sequence ID" value="KFD54860.1"/>
    <property type="molecule type" value="Genomic_DNA"/>
</dbReference>
<dbReference type="InterPro" id="IPR007529">
    <property type="entry name" value="Znf_HIT"/>
</dbReference>
<dbReference type="Gene3D" id="3.10.20.90">
    <property type="entry name" value="Phosphatidylinositol 3-kinase Catalytic Subunit, Chain A, domain 1"/>
    <property type="match status" value="1"/>
</dbReference>
<dbReference type="SUPFAM" id="SSF54236">
    <property type="entry name" value="Ubiquitin-like"/>
    <property type="match status" value="1"/>
</dbReference>
<keyword evidence="1" id="KW-0863">Zinc-finger</keyword>
<feature type="domain" description="UBX" evidence="4">
    <location>
        <begin position="330"/>
        <end position="400"/>
    </location>
</feature>
<keyword evidence="1" id="KW-0479">Metal-binding</keyword>
<dbReference type="PANTHER" id="PTHR23153:SF38">
    <property type="entry name" value="UBX DOMAIN-CONTAINING PROTEIN 6"/>
    <property type="match status" value="1"/>
</dbReference>
<dbReference type="SMART" id="SM00166">
    <property type="entry name" value="UBX"/>
    <property type="match status" value="1"/>
</dbReference>
<evidence type="ECO:0000256" key="1">
    <source>
        <dbReference type="PROSITE-ProRule" id="PRU00453"/>
    </source>
</evidence>
<protein>
    <recommendedName>
        <fullName evidence="9">HIT-type domain-containing protein</fullName>
    </recommendedName>
</protein>
<dbReference type="SMART" id="SM00580">
    <property type="entry name" value="PUG"/>
    <property type="match status" value="1"/>
</dbReference>
<dbReference type="Proteomes" id="UP000030758">
    <property type="component" value="Unassembled WGS sequence"/>
</dbReference>
<dbReference type="PROSITE" id="PS51083">
    <property type="entry name" value="ZF_HIT"/>
    <property type="match status" value="1"/>
</dbReference>
<evidence type="ECO:0000256" key="2">
    <source>
        <dbReference type="SAM" id="Coils"/>
    </source>
</evidence>